<evidence type="ECO:0000313" key="1">
    <source>
        <dbReference type="EMBL" id="KUM48199.1"/>
    </source>
</evidence>
<organism evidence="1">
    <name type="scientific">Picea glauca</name>
    <name type="common">White spruce</name>
    <name type="synonym">Pinus glauca</name>
    <dbReference type="NCBI Taxonomy" id="3330"/>
    <lineage>
        <taxon>Eukaryota</taxon>
        <taxon>Viridiplantae</taxon>
        <taxon>Streptophyta</taxon>
        <taxon>Embryophyta</taxon>
        <taxon>Tracheophyta</taxon>
        <taxon>Spermatophyta</taxon>
        <taxon>Pinopsida</taxon>
        <taxon>Pinidae</taxon>
        <taxon>Conifers I</taxon>
        <taxon>Pinales</taxon>
        <taxon>Pinaceae</taxon>
        <taxon>Picea</taxon>
    </lineage>
</organism>
<geneLocation type="mitochondrion" evidence="1"/>
<dbReference type="AlphaFoldDB" id="A0A101LZE5"/>
<gene>
    <name evidence="1" type="ORF">ABT39_MTgene5196</name>
</gene>
<protein>
    <submittedName>
        <fullName evidence="1">Uncharacterized protein</fullName>
    </submittedName>
</protein>
<dbReference type="EMBL" id="LKAM01000006">
    <property type="protein sequence ID" value="KUM48199.1"/>
    <property type="molecule type" value="Genomic_DNA"/>
</dbReference>
<name>A0A101LZE5_PICGL</name>
<proteinExistence type="predicted"/>
<reference evidence="1" key="1">
    <citation type="journal article" date="2015" name="Genome Biol. Evol.">
        <title>Organellar Genomes of White Spruce (Picea glauca): Assembly and Annotation.</title>
        <authorList>
            <person name="Jackman S.D."/>
            <person name="Warren R.L."/>
            <person name="Gibb E.A."/>
            <person name="Vandervalk B.P."/>
            <person name="Mohamadi H."/>
            <person name="Chu J."/>
            <person name="Raymond A."/>
            <person name="Pleasance S."/>
            <person name="Coope R."/>
            <person name="Wildung M.R."/>
            <person name="Ritland C.E."/>
            <person name="Bousquet J."/>
            <person name="Jones S.J."/>
            <person name="Bohlmann J."/>
            <person name="Birol I."/>
        </authorList>
    </citation>
    <scope>NUCLEOTIDE SEQUENCE [LARGE SCALE GENOMIC DNA]</scope>
    <source>
        <tissue evidence="1">Flushing bud</tissue>
    </source>
</reference>
<sequence length="71" mass="8354">MVGFCLDGTRFHSKLRTFGVFPCLRKGFIACSSESKDKRLRTLVTTSFLGVQYREIKGRFFLINYTLYYRL</sequence>
<accession>A0A101LZE5</accession>
<comment type="caution">
    <text evidence="1">The sequence shown here is derived from an EMBL/GenBank/DDBJ whole genome shotgun (WGS) entry which is preliminary data.</text>
</comment>
<keyword evidence="1" id="KW-0496">Mitochondrion</keyword>